<dbReference type="PANTHER" id="PTHR30349:SF64">
    <property type="entry name" value="PROPHAGE INTEGRASE INTD-RELATED"/>
    <property type="match status" value="1"/>
</dbReference>
<dbReference type="GO" id="GO:0006310">
    <property type="term" value="P:DNA recombination"/>
    <property type="evidence" value="ECO:0007669"/>
    <property type="project" value="UniProtKB-KW"/>
</dbReference>
<dbReference type="PROSITE" id="PS51900">
    <property type="entry name" value="CB"/>
    <property type="match status" value="1"/>
</dbReference>
<keyword evidence="3 5" id="KW-0238">DNA-binding</keyword>
<comment type="similarity">
    <text evidence="1">Belongs to the 'phage' integrase family.</text>
</comment>
<dbReference type="GO" id="GO:0003677">
    <property type="term" value="F:DNA binding"/>
    <property type="evidence" value="ECO:0007669"/>
    <property type="project" value="UniProtKB-UniRule"/>
</dbReference>
<dbReference type="InterPro" id="IPR013762">
    <property type="entry name" value="Integrase-like_cat_sf"/>
</dbReference>
<dbReference type="PANTHER" id="PTHR30349">
    <property type="entry name" value="PHAGE INTEGRASE-RELATED"/>
    <property type="match status" value="1"/>
</dbReference>
<accession>A0AAX2QXD8</accession>
<evidence type="ECO:0000259" key="6">
    <source>
        <dbReference type="PROSITE" id="PS51898"/>
    </source>
</evidence>
<feature type="domain" description="Core-binding (CB)" evidence="7">
    <location>
        <begin position="105"/>
        <end position="183"/>
    </location>
</feature>
<dbReference type="Proteomes" id="UP000294834">
    <property type="component" value="Unassembled WGS sequence"/>
</dbReference>
<dbReference type="InterPro" id="IPR002104">
    <property type="entry name" value="Integrase_catalytic"/>
</dbReference>
<evidence type="ECO:0000259" key="7">
    <source>
        <dbReference type="PROSITE" id="PS51900"/>
    </source>
</evidence>
<dbReference type="Gene3D" id="1.10.443.10">
    <property type="entry name" value="Intergrase catalytic core"/>
    <property type="match status" value="1"/>
</dbReference>
<gene>
    <name evidence="8" type="ORF">E1J06_26590</name>
</gene>
<keyword evidence="2" id="KW-0229">DNA integration</keyword>
<dbReference type="InterPro" id="IPR025269">
    <property type="entry name" value="SAM-like_dom"/>
</dbReference>
<name>A0AAX2QXD8_9BACT</name>
<dbReference type="PROSITE" id="PS51898">
    <property type="entry name" value="TYR_RECOMBINASE"/>
    <property type="match status" value="1"/>
</dbReference>
<dbReference type="InterPro" id="IPR035386">
    <property type="entry name" value="Arm-DNA-bind_5"/>
</dbReference>
<dbReference type="GO" id="GO:0015074">
    <property type="term" value="P:DNA integration"/>
    <property type="evidence" value="ECO:0007669"/>
    <property type="project" value="UniProtKB-KW"/>
</dbReference>
<evidence type="ECO:0000256" key="1">
    <source>
        <dbReference type="ARBA" id="ARBA00008857"/>
    </source>
</evidence>
<dbReference type="InterPro" id="IPR010998">
    <property type="entry name" value="Integrase_recombinase_N"/>
</dbReference>
<dbReference type="Pfam" id="PF17293">
    <property type="entry name" value="Arm-DNA-bind_5"/>
    <property type="match status" value="1"/>
</dbReference>
<proteinExistence type="inferred from homology"/>
<dbReference type="InterPro" id="IPR050090">
    <property type="entry name" value="Tyrosine_recombinase_XerCD"/>
</dbReference>
<evidence type="ECO:0000256" key="2">
    <source>
        <dbReference type="ARBA" id="ARBA00022908"/>
    </source>
</evidence>
<reference evidence="8 9" key="1">
    <citation type="journal article" date="2019" name="Nat. Microbiol.">
        <title>Genomic variation and strain-specific functional adaptation in the human gut microbiome during early life.</title>
        <authorList>
            <person name="Vatanen T."/>
            <person name="Plichta D.R."/>
            <person name="Somani J."/>
            <person name="Munch P.C."/>
            <person name="Arthur T.D."/>
            <person name="Hall A.B."/>
            <person name="Rudolf S."/>
            <person name="Oakeley E.J."/>
            <person name="Ke X."/>
            <person name="Young R.A."/>
            <person name="Haiser H.J."/>
            <person name="Kolde R."/>
            <person name="Yassour M."/>
            <person name="Luopajarvi K."/>
            <person name="Siljander H."/>
            <person name="Virtanen S.M."/>
            <person name="Ilonen J."/>
            <person name="Uibo R."/>
            <person name="Tillmann V."/>
            <person name="Mokurov S."/>
            <person name="Dorshakova N."/>
            <person name="Porter J.A."/>
            <person name="McHardy A.C."/>
            <person name="Lahdesmaki H."/>
            <person name="Vlamakis H."/>
            <person name="Huttenhower C."/>
            <person name="Knip M."/>
            <person name="Xavier R.J."/>
        </authorList>
    </citation>
    <scope>NUCLEOTIDE SEQUENCE [LARGE SCALE GENOMIC DNA]</scope>
    <source>
        <strain evidence="8 9">RJX1052</strain>
    </source>
</reference>
<evidence type="ECO:0000313" key="9">
    <source>
        <dbReference type="Proteomes" id="UP000294834"/>
    </source>
</evidence>
<feature type="domain" description="Tyr recombinase" evidence="6">
    <location>
        <begin position="205"/>
        <end position="382"/>
    </location>
</feature>
<comment type="caution">
    <text evidence="8">The sequence shown here is derived from an EMBL/GenBank/DDBJ whole genome shotgun (WGS) entry which is preliminary data.</text>
</comment>
<sequence>MRKISYRFVYNRKKSLNDRGTALVQVEAYLNKKKVYFSTHVYLRPEQWDVKRKIIKEHPNQDALNGMLNEFIIELEKKELSLWRQGKTITLSLIKEEFKSNTDASFLGFARKEIMSSQLKDSTKRNHLTTISLLQSFKPTIEFEDLTYNFVTDFEKFLYDSDYQTNTVAKHMKHLKSFVNAAINKGYIDPNNYAFRRYKIKMKEGKHVFLLPEEMKKLEEVSLIGRNSCLEHTLDAFLFCCYTGLRYSDFVSLNEKNIVKMDGKLWLIFDSVKTGAEVKLPLSLLFEGKALTLLQKYQGKWSSFFSIKNNSSVNKELIRIGKLARINKHFSFHSARHTNATLLIYKGANITTVQKLLGHKNLATTQIYGEVMGSTIVRDLKKCQKGSKLYCLYNISYKDEEGSFS</sequence>
<evidence type="ECO:0000313" key="8">
    <source>
        <dbReference type="EMBL" id="TDB01897.1"/>
    </source>
</evidence>
<evidence type="ECO:0000256" key="4">
    <source>
        <dbReference type="ARBA" id="ARBA00023172"/>
    </source>
</evidence>
<dbReference type="Pfam" id="PF00589">
    <property type="entry name" value="Phage_integrase"/>
    <property type="match status" value="1"/>
</dbReference>
<organism evidence="8 9">
    <name type="scientific">Phocaeicola dorei</name>
    <dbReference type="NCBI Taxonomy" id="357276"/>
    <lineage>
        <taxon>Bacteria</taxon>
        <taxon>Pseudomonadati</taxon>
        <taxon>Bacteroidota</taxon>
        <taxon>Bacteroidia</taxon>
        <taxon>Bacteroidales</taxon>
        <taxon>Bacteroidaceae</taxon>
        <taxon>Phocaeicola</taxon>
    </lineage>
</organism>
<dbReference type="SUPFAM" id="SSF56349">
    <property type="entry name" value="DNA breaking-rejoining enzymes"/>
    <property type="match status" value="1"/>
</dbReference>
<protein>
    <submittedName>
        <fullName evidence="8">Site-specific integrase</fullName>
    </submittedName>
</protein>
<keyword evidence="4" id="KW-0233">DNA recombination</keyword>
<dbReference type="AlphaFoldDB" id="A0AAX2QXD8"/>
<dbReference type="Gene3D" id="1.10.150.130">
    <property type="match status" value="1"/>
</dbReference>
<dbReference type="EMBL" id="SLTX01000017">
    <property type="protein sequence ID" value="TDB01897.1"/>
    <property type="molecule type" value="Genomic_DNA"/>
</dbReference>
<dbReference type="InterPro" id="IPR044068">
    <property type="entry name" value="CB"/>
</dbReference>
<dbReference type="Pfam" id="PF13102">
    <property type="entry name" value="Phage_int_SAM_5"/>
    <property type="match status" value="1"/>
</dbReference>
<dbReference type="InterPro" id="IPR011010">
    <property type="entry name" value="DNA_brk_join_enz"/>
</dbReference>
<evidence type="ECO:0000256" key="5">
    <source>
        <dbReference type="PROSITE-ProRule" id="PRU01248"/>
    </source>
</evidence>
<evidence type="ECO:0000256" key="3">
    <source>
        <dbReference type="ARBA" id="ARBA00023125"/>
    </source>
</evidence>
<dbReference type="CDD" id="cd01185">
    <property type="entry name" value="INTN1_C_like"/>
    <property type="match status" value="1"/>
</dbReference>